<evidence type="ECO:0000313" key="1">
    <source>
        <dbReference type="EMBL" id="KAH1039068.1"/>
    </source>
</evidence>
<name>A0A9D3UEX0_9ROSI</name>
<accession>A0A9D3UEX0</accession>
<gene>
    <name evidence="1" type="ORF">J1N35_040811</name>
</gene>
<evidence type="ECO:0000313" key="2">
    <source>
        <dbReference type="Proteomes" id="UP000828251"/>
    </source>
</evidence>
<reference evidence="1 2" key="1">
    <citation type="journal article" date="2021" name="Plant Biotechnol. J.">
        <title>Multi-omics assisted identification of the key and species-specific regulatory components of drought-tolerant mechanisms in Gossypium stocksii.</title>
        <authorList>
            <person name="Yu D."/>
            <person name="Ke L."/>
            <person name="Zhang D."/>
            <person name="Wu Y."/>
            <person name="Sun Y."/>
            <person name="Mei J."/>
            <person name="Sun J."/>
            <person name="Sun Y."/>
        </authorList>
    </citation>
    <scope>NUCLEOTIDE SEQUENCE [LARGE SCALE GENOMIC DNA]</scope>
    <source>
        <strain evidence="2">cv. E1</strain>
        <tissue evidence="1">Leaf</tissue>
    </source>
</reference>
<keyword evidence="2" id="KW-1185">Reference proteome</keyword>
<protein>
    <submittedName>
        <fullName evidence="1">Uncharacterized protein</fullName>
    </submittedName>
</protein>
<dbReference type="AlphaFoldDB" id="A0A9D3UEX0"/>
<comment type="caution">
    <text evidence="1">The sequence shown here is derived from an EMBL/GenBank/DDBJ whole genome shotgun (WGS) entry which is preliminary data.</text>
</comment>
<dbReference type="OrthoDB" id="1306244at2759"/>
<dbReference type="EMBL" id="JAIQCV010000012">
    <property type="protein sequence ID" value="KAH1039068.1"/>
    <property type="molecule type" value="Genomic_DNA"/>
</dbReference>
<organism evidence="1 2">
    <name type="scientific">Gossypium stocksii</name>
    <dbReference type="NCBI Taxonomy" id="47602"/>
    <lineage>
        <taxon>Eukaryota</taxon>
        <taxon>Viridiplantae</taxon>
        <taxon>Streptophyta</taxon>
        <taxon>Embryophyta</taxon>
        <taxon>Tracheophyta</taxon>
        <taxon>Spermatophyta</taxon>
        <taxon>Magnoliopsida</taxon>
        <taxon>eudicotyledons</taxon>
        <taxon>Gunneridae</taxon>
        <taxon>Pentapetalae</taxon>
        <taxon>rosids</taxon>
        <taxon>malvids</taxon>
        <taxon>Malvales</taxon>
        <taxon>Malvaceae</taxon>
        <taxon>Malvoideae</taxon>
        <taxon>Gossypium</taxon>
    </lineage>
</organism>
<sequence length="145" mass="16332">MSIDEHSEFMSKITAKGLQLVLEDLCIEGTKWTISRHNCHTVDRVVLKPHCKEVHRCTEMNANSLSFLSLLTAFCQRANVLVHNNEKTINNKCVITKSIVLSFLGKDMLQPSGPASTLSLPPKALYTFLDMLEQQVINALKQLQH</sequence>
<dbReference type="Proteomes" id="UP000828251">
    <property type="component" value="Unassembled WGS sequence"/>
</dbReference>
<proteinExistence type="predicted"/>